<dbReference type="NCBIfam" id="TIGR00059">
    <property type="entry name" value="L17"/>
    <property type="match status" value="1"/>
</dbReference>
<keyword evidence="2 4" id="KW-0689">Ribosomal protein</keyword>
<dbReference type="Gene3D" id="3.90.1030.10">
    <property type="entry name" value="Ribosomal protein L17"/>
    <property type="match status" value="1"/>
</dbReference>
<gene>
    <name evidence="4" type="primary">rplQ</name>
    <name evidence="6" type="ORF">DCC88_06945</name>
</gene>
<evidence type="ECO:0000256" key="4">
    <source>
        <dbReference type="HAMAP-Rule" id="MF_01368"/>
    </source>
</evidence>
<evidence type="ECO:0000256" key="3">
    <source>
        <dbReference type="ARBA" id="ARBA00023274"/>
    </source>
</evidence>
<name>A0A369KTT5_9BACT</name>
<evidence type="ECO:0000256" key="1">
    <source>
        <dbReference type="ARBA" id="ARBA00008777"/>
    </source>
</evidence>
<dbReference type="GO" id="GO:0006412">
    <property type="term" value="P:translation"/>
    <property type="evidence" value="ECO:0007669"/>
    <property type="project" value="UniProtKB-UniRule"/>
</dbReference>
<evidence type="ECO:0000256" key="2">
    <source>
        <dbReference type="ARBA" id="ARBA00022980"/>
    </source>
</evidence>
<dbReference type="SUPFAM" id="SSF64263">
    <property type="entry name" value="Prokaryotic ribosomal protein L17"/>
    <property type="match status" value="1"/>
</dbReference>
<evidence type="ECO:0000313" key="7">
    <source>
        <dbReference type="Proteomes" id="UP000253934"/>
    </source>
</evidence>
<dbReference type="HAMAP" id="MF_01368">
    <property type="entry name" value="Ribosomal_bL17"/>
    <property type="match status" value="1"/>
</dbReference>
<dbReference type="EMBL" id="QOVW01000067">
    <property type="protein sequence ID" value="RDB36115.1"/>
    <property type="molecule type" value="Genomic_DNA"/>
</dbReference>
<dbReference type="AlphaFoldDB" id="A0A369KTT5"/>
<dbReference type="PANTHER" id="PTHR14413">
    <property type="entry name" value="RIBOSOMAL PROTEIN L17"/>
    <property type="match status" value="1"/>
</dbReference>
<comment type="similarity">
    <text evidence="1 4 5">Belongs to the bacterial ribosomal protein bL17 family.</text>
</comment>
<protein>
    <recommendedName>
        <fullName evidence="4">Large ribosomal subunit protein bL17</fullName>
    </recommendedName>
</protein>
<reference evidence="6" key="1">
    <citation type="submission" date="2018-04" db="EMBL/GenBank/DDBJ databases">
        <title>Draft genome sequence of the Candidatus Spirobacillus cienkowskii, a pathogen of freshwater Daphnia species, reconstructed from hemolymph metagenomic reads.</title>
        <authorList>
            <person name="Bresciani L."/>
            <person name="Lemos L.N."/>
            <person name="Wale N."/>
            <person name="Lin J.Y."/>
            <person name="Fernandes G.R."/>
            <person name="Duffy M.A."/>
            <person name="Rodrigues J.M."/>
        </authorList>
    </citation>
    <scope>NUCLEOTIDE SEQUENCE [LARGE SCALE GENOMIC DNA]</scope>
    <source>
        <strain evidence="6">Binning01</strain>
    </source>
</reference>
<keyword evidence="7" id="KW-1185">Reference proteome</keyword>
<evidence type="ECO:0000256" key="5">
    <source>
        <dbReference type="RuleBase" id="RU000660"/>
    </source>
</evidence>
<dbReference type="InterPro" id="IPR036373">
    <property type="entry name" value="Ribosomal_bL17_sf"/>
</dbReference>
<keyword evidence="3 4" id="KW-0687">Ribonucleoprotein</keyword>
<sequence length="132" mass="14587">MRHRLAHRKLNRDSAGRKALLRGLATQLIEHGTVVTTVERAKELRKIVEPLVALARVDSVNNRRNAASTLYTKKSVGDLFSRVAPANAQRNGGYTRILRLGFRPGDHARRAIIEFVEPTALKAVNATQVAAN</sequence>
<accession>A0A369KTT5</accession>
<dbReference type="PANTHER" id="PTHR14413:SF16">
    <property type="entry name" value="LARGE RIBOSOMAL SUBUNIT PROTEIN BL17M"/>
    <property type="match status" value="1"/>
</dbReference>
<evidence type="ECO:0000313" key="6">
    <source>
        <dbReference type="EMBL" id="RDB36115.1"/>
    </source>
</evidence>
<comment type="caution">
    <text evidence="6">The sequence shown here is derived from an EMBL/GenBank/DDBJ whole genome shotgun (WGS) entry which is preliminary data.</text>
</comment>
<organism evidence="6 7">
    <name type="scientific">Spirobacillus cienkowskii</name>
    <dbReference type="NCBI Taxonomy" id="495820"/>
    <lineage>
        <taxon>Bacteria</taxon>
        <taxon>Pseudomonadati</taxon>
        <taxon>Bdellovibrionota</taxon>
        <taxon>Oligoflexia</taxon>
        <taxon>Silvanigrellales</taxon>
        <taxon>Spirobacillus</taxon>
    </lineage>
</organism>
<dbReference type="Pfam" id="PF01196">
    <property type="entry name" value="Ribosomal_L17"/>
    <property type="match status" value="1"/>
</dbReference>
<dbReference type="Proteomes" id="UP000253934">
    <property type="component" value="Unassembled WGS sequence"/>
</dbReference>
<comment type="subunit">
    <text evidence="4">Part of the 50S ribosomal subunit. Contacts protein L32.</text>
</comment>
<dbReference type="RefSeq" id="WP_338635560.1">
    <property type="nucleotide sequence ID" value="NZ_CP146516.1"/>
</dbReference>
<dbReference type="GO" id="GO:0003735">
    <property type="term" value="F:structural constituent of ribosome"/>
    <property type="evidence" value="ECO:0007669"/>
    <property type="project" value="InterPro"/>
</dbReference>
<dbReference type="GO" id="GO:0022625">
    <property type="term" value="C:cytosolic large ribosomal subunit"/>
    <property type="evidence" value="ECO:0007669"/>
    <property type="project" value="TreeGrafter"/>
</dbReference>
<dbReference type="InterPro" id="IPR000456">
    <property type="entry name" value="Ribosomal_bL17"/>
</dbReference>
<proteinExistence type="inferred from homology"/>